<proteinExistence type="predicted"/>
<dbReference type="Proteomes" id="UP000034894">
    <property type="component" value="Unassembled WGS sequence"/>
</dbReference>
<evidence type="ECO:0000256" key="1">
    <source>
        <dbReference type="SAM" id="Phobius"/>
    </source>
</evidence>
<dbReference type="EMBL" id="LCFP01000003">
    <property type="protein sequence ID" value="KKS98190.1"/>
    <property type="molecule type" value="Genomic_DNA"/>
</dbReference>
<accession>A0A0G1DK23</accession>
<keyword evidence="1" id="KW-0472">Membrane</keyword>
<dbReference type="STRING" id="1618443.UV73_C0003G0132"/>
<sequence length="37" mass="4117">MPDGSQMKIVYLLAAFIGSLLLYLLYLILFTPNGILT</sequence>
<reference evidence="2 3" key="1">
    <citation type="journal article" date="2015" name="Nature">
        <title>rRNA introns, odd ribosomes, and small enigmatic genomes across a large radiation of phyla.</title>
        <authorList>
            <person name="Brown C.T."/>
            <person name="Hug L.A."/>
            <person name="Thomas B.C."/>
            <person name="Sharon I."/>
            <person name="Castelle C.J."/>
            <person name="Singh A."/>
            <person name="Wilkins M.J."/>
            <person name="Williams K.H."/>
            <person name="Banfield J.F."/>
        </authorList>
    </citation>
    <scope>NUCLEOTIDE SEQUENCE [LARGE SCALE GENOMIC DNA]</scope>
</reference>
<evidence type="ECO:0000313" key="3">
    <source>
        <dbReference type="Proteomes" id="UP000034894"/>
    </source>
</evidence>
<comment type="caution">
    <text evidence="2">The sequence shown here is derived from an EMBL/GenBank/DDBJ whole genome shotgun (WGS) entry which is preliminary data.</text>
</comment>
<feature type="transmembrane region" description="Helical" evidence="1">
    <location>
        <begin position="9"/>
        <end position="29"/>
    </location>
</feature>
<protein>
    <submittedName>
        <fullName evidence="2">Uncharacterized protein</fullName>
    </submittedName>
</protein>
<name>A0A0G1DK23_9BACT</name>
<organism evidence="2 3">
    <name type="scientific">Candidatus Gottesmanbacteria bacterium GW2011_GWA2_43_14</name>
    <dbReference type="NCBI Taxonomy" id="1618443"/>
    <lineage>
        <taxon>Bacteria</taxon>
        <taxon>Candidatus Gottesmaniibacteriota</taxon>
    </lineage>
</organism>
<keyword evidence="1" id="KW-1133">Transmembrane helix</keyword>
<keyword evidence="1" id="KW-0812">Transmembrane</keyword>
<gene>
    <name evidence="2" type="ORF">UV73_C0003G0132</name>
</gene>
<evidence type="ECO:0000313" key="2">
    <source>
        <dbReference type="EMBL" id="KKS98190.1"/>
    </source>
</evidence>
<dbReference type="AlphaFoldDB" id="A0A0G1DK23"/>